<feature type="transmembrane region" description="Helical" evidence="1">
    <location>
        <begin position="136"/>
        <end position="162"/>
    </location>
</feature>
<feature type="transmembrane region" description="Helical" evidence="1">
    <location>
        <begin position="386"/>
        <end position="406"/>
    </location>
</feature>
<reference evidence="2 3" key="1">
    <citation type="submission" date="2019-08" db="EMBL/GenBank/DDBJ databases">
        <title>The genome of the soybean aphid Biotype 1, its phylome, world population structure and adaptation to the North American continent.</title>
        <authorList>
            <person name="Giordano R."/>
            <person name="Donthu R.K."/>
            <person name="Hernandez A.G."/>
            <person name="Wright C.L."/>
            <person name="Zimin A.V."/>
        </authorList>
    </citation>
    <scope>NUCLEOTIDE SEQUENCE [LARGE SCALE GENOMIC DNA]</scope>
    <source>
        <tissue evidence="2">Whole aphids</tissue>
    </source>
</reference>
<comment type="caution">
    <text evidence="2">The sequence shown here is derived from an EMBL/GenBank/DDBJ whole genome shotgun (WGS) entry which is preliminary data.</text>
</comment>
<keyword evidence="1" id="KW-1133">Transmembrane helix</keyword>
<name>A0A6G0TV17_APHGL</name>
<feature type="transmembrane region" description="Helical" evidence="1">
    <location>
        <begin position="107"/>
        <end position="124"/>
    </location>
</feature>
<dbReference type="AlphaFoldDB" id="A0A6G0TV17"/>
<protein>
    <recommendedName>
        <fullName evidence="4">Gustatory receptor</fullName>
    </recommendedName>
</protein>
<dbReference type="OrthoDB" id="6625323at2759"/>
<feature type="transmembrane region" description="Helical" evidence="1">
    <location>
        <begin position="263"/>
        <end position="285"/>
    </location>
</feature>
<sequence length="524" mass="61991">MYLLQILVLIITGITTLLQMKHHPIILGWNNDTNSYVQHYSILVLIITGITTLIQMKHDPITMQLQNNTYYLYFFRFINGMIEFDRKLTPFSTRLLSKQRSFSKRQWDIVLISFFLFYVVYTLLHCYMRPTKSIDIHTLAFILFVPPFLLDYVITSSLCYFLHNLHTRFWTLNDLWKCLPAELAVDHNQWTHIEIVLFMEKIRLLNSELCELLKKFTIGFGPLLLAFFTFSFSCLLIGSFIMVTRFHILVSSERSAAEAWRQIFNVIFNFQIFIFMVSIIVYVSLIEKQIKMFMNQMSFSGLDRITAFGFFDVNLNLVTSLCYFLHNLHARLWTLNDLWKCLPAELAVDHDQWTHIEIVFFMEKTRLLHSELCELLNKFTIGFGPLLLAFFSFSFSCLLIGSFIMVTRFHILVSGEHSSAEVWEQIFNVTDHIQIVIFMMSIIVYVSFIEEQVTNEDNIISTIIQNFQLTYGRQKTNQNVYESNVSFWIGPNYSFWIFRCKFKSRYVNSCTNYYWNNDFSTDVT</sequence>
<evidence type="ECO:0000313" key="3">
    <source>
        <dbReference type="Proteomes" id="UP000475862"/>
    </source>
</evidence>
<evidence type="ECO:0008006" key="4">
    <source>
        <dbReference type="Google" id="ProtNLM"/>
    </source>
</evidence>
<evidence type="ECO:0000313" key="2">
    <source>
        <dbReference type="EMBL" id="KAE9539588.1"/>
    </source>
</evidence>
<evidence type="ECO:0000256" key="1">
    <source>
        <dbReference type="SAM" id="Phobius"/>
    </source>
</evidence>
<feature type="transmembrane region" description="Helical" evidence="1">
    <location>
        <begin position="36"/>
        <end position="54"/>
    </location>
</feature>
<keyword evidence="3" id="KW-1185">Reference proteome</keyword>
<organism evidence="2 3">
    <name type="scientific">Aphis glycines</name>
    <name type="common">Soybean aphid</name>
    <dbReference type="NCBI Taxonomy" id="307491"/>
    <lineage>
        <taxon>Eukaryota</taxon>
        <taxon>Metazoa</taxon>
        <taxon>Ecdysozoa</taxon>
        <taxon>Arthropoda</taxon>
        <taxon>Hexapoda</taxon>
        <taxon>Insecta</taxon>
        <taxon>Pterygota</taxon>
        <taxon>Neoptera</taxon>
        <taxon>Paraneoptera</taxon>
        <taxon>Hemiptera</taxon>
        <taxon>Sternorrhyncha</taxon>
        <taxon>Aphidomorpha</taxon>
        <taxon>Aphidoidea</taxon>
        <taxon>Aphididae</taxon>
        <taxon>Aphidini</taxon>
        <taxon>Aphis</taxon>
        <taxon>Aphis</taxon>
    </lineage>
</organism>
<proteinExistence type="predicted"/>
<feature type="transmembrane region" description="Helical" evidence="1">
    <location>
        <begin position="223"/>
        <end position="243"/>
    </location>
</feature>
<feature type="transmembrane region" description="Helical" evidence="1">
    <location>
        <begin position="426"/>
        <end position="448"/>
    </location>
</feature>
<gene>
    <name evidence="2" type="ORF">AGLY_004840</name>
</gene>
<accession>A0A6G0TV17</accession>
<keyword evidence="1" id="KW-0812">Transmembrane</keyword>
<dbReference type="Proteomes" id="UP000475862">
    <property type="component" value="Unassembled WGS sequence"/>
</dbReference>
<dbReference type="EMBL" id="VYZN01000014">
    <property type="protein sequence ID" value="KAE9539588.1"/>
    <property type="molecule type" value="Genomic_DNA"/>
</dbReference>
<keyword evidence="1" id="KW-0472">Membrane</keyword>